<keyword evidence="3" id="KW-1185">Reference proteome</keyword>
<dbReference type="AlphaFoldDB" id="A0A8J3HX16"/>
<sequence length="135" mass="15508">MQQSRKPRHQSRRLFTASELASYEHCSLAWWHEHYDPIAQGNDDELFARLVEMENKHDAQAPSLPEYHVVEQLLLRRGAFEDENARQREGTDVEEMADERIITPGSEGAMRRLVPVILGLVVLSLLLIISSAFLK</sequence>
<feature type="transmembrane region" description="Helical" evidence="1">
    <location>
        <begin position="113"/>
        <end position="134"/>
    </location>
</feature>
<gene>
    <name evidence="2" type="ORF">KSX_29740</name>
</gene>
<accession>A0A8J3HX16</accession>
<reference evidence="2" key="1">
    <citation type="submission" date="2020-10" db="EMBL/GenBank/DDBJ databases">
        <title>Taxonomic study of unclassified bacteria belonging to the class Ktedonobacteria.</title>
        <authorList>
            <person name="Yabe S."/>
            <person name="Wang C.M."/>
            <person name="Zheng Y."/>
            <person name="Sakai Y."/>
            <person name="Cavaletti L."/>
            <person name="Monciardini P."/>
            <person name="Donadio S."/>
        </authorList>
    </citation>
    <scope>NUCLEOTIDE SEQUENCE</scope>
    <source>
        <strain evidence="2">SOSP1-1</strain>
    </source>
</reference>
<organism evidence="2 3">
    <name type="scientific">Ktedonospora formicarum</name>
    <dbReference type="NCBI Taxonomy" id="2778364"/>
    <lineage>
        <taxon>Bacteria</taxon>
        <taxon>Bacillati</taxon>
        <taxon>Chloroflexota</taxon>
        <taxon>Ktedonobacteria</taxon>
        <taxon>Ktedonobacterales</taxon>
        <taxon>Ktedonobacteraceae</taxon>
        <taxon>Ktedonospora</taxon>
    </lineage>
</organism>
<evidence type="ECO:0000256" key="1">
    <source>
        <dbReference type="SAM" id="Phobius"/>
    </source>
</evidence>
<dbReference type="Proteomes" id="UP000612362">
    <property type="component" value="Unassembled WGS sequence"/>
</dbReference>
<keyword evidence="1" id="KW-0472">Membrane</keyword>
<evidence type="ECO:0000313" key="2">
    <source>
        <dbReference type="EMBL" id="GHO44811.1"/>
    </source>
</evidence>
<proteinExistence type="predicted"/>
<keyword evidence="1" id="KW-0812">Transmembrane</keyword>
<evidence type="ECO:0000313" key="3">
    <source>
        <dbReference type="Proteomes" id="UP000612362"/>
    </source>
</evidence>
<protein>
    <submittedName>
        <fullName evidence="2">Uncharacterized protein</fullName>
    </submittedName>
</protein>
<dbReference type="EMBL" id="BNJF01000001">
    <property type="protein sequence ID" value="GHO44811.1"/>
    <property type="molecule type" value="Genomic_DNA"/>
</dbReference>
<comment type="caution">
    <text evidence="2">The sequence shown here is derived from an EMBL/GenBank/DDBJ whole genome shotgun (WGS) entry which is preliminary data.</text>
</comment>
<dbReference type="RefSeq" id="WP_220194181.1">
    <property type="nucleotide sequence ID" value="NZ_BNJF01000001.1"/>
</dbReference>
<name>A0A8J3HX16_9CHLR</name>
<keyword evidence="1" id="KW-1133">Transmembrane helix</keyword>